<gene>
    <name evidence="2" type="ORF">PHO31112_01216</name>
</gene>
<evidence type="ECO:0000256" key="1">
    <source>
        <dbReference type="SAM" id="MobiDB-lite"/>
    </source>
</evidence>
<feature type="region of interest" description="Disordered" evidence="1">
    <location>
        <begin position="149"/>
        <end position="188"/>
    </location>
</feature>
<evidence type="ECO:0000313" key="2">
    <source>
        <dbReference type="EMBL" id="VVD83101.1"/>
    </source>
</evidence>
<organism evidence="2 3">
    <name type="scientific">Pandoraea horticolens</name>
    <dbReference type="NCBI Taxonomy" id="2508298"/>
    <lineage>
        <taxon>Bacteria</taxon>
        <taxon>Pseudomonadati</taxon>
        <taxon>Pseudomonadota</taxon>
        <taxon>Betaproteobacteria</taxon>
        <taxon>Burkholderiales</taxon>
        <taxon>Burkholderiaceae</taxon>
        <taxon>Pandoraea</taxon>
    </lineage>
</organism>
<dbReference type="Proteomes" id="UP000343317">
    <property type="component" value="Unassembled WGS sequence"/>
</dbReference>
<feature type="compositionally biased region" description="Basic residues" evidence="1">
    <location>
        <begin position="150"/>
        <end position="159"/>
    </location>
</feature>
<proteinExistence type="predicted"/>
<dbReference type="AlphaFoldDB" id="A0A5E4T6L0"/>
<sequence>MRSAVTENGVRQNILGRSDGKRVLWRGRNASAGLPGCHGRVIALCGLSERERQSEPLCHARSLNVHYNAVHDFRHANADAAGWPLSGVHGASFWAATRDVPSWPSCRALSCAREISYAQTSSPTLSSRRRGGDASMTRHAALWRDDRAGCGRRKRRMPRPRTSQTLPAQERRRRCAGCAGRAWTTGSP</sequence>
<reference evidence="2 3" key="1">
    <citation type="submission" date="2019-08" db="EMBL/GenBank/DDBJ databases">
        <authorList>
            <person name="Peeters C."/>
        </authorList>
    </citation>
    <scope>NUCLEOTIDE SEQUENCE [LARGE SCALE GENOMIC DNA]</scope>
    <source>
        <strain evidence="2 3">LMG 31112</strain>
    </source>
</reference>
<accession>A0A5E4T6L0</accession>
<evidence type="ECO:0000313" key="3">
    <source>
        <dbReference type="Proteomes" id="UP000343317"/>
    </source>
</evidence>
<keyword evidence="3" id="KW-1185">Reference proteome</keyword>
<name>A0A5E4T6L0_9BURK</name>
<dbReference type="EMBL" id="CABPSM010000002">
    <property type="protein sequence ID" value="VVD83101.1"/>
    <property type="molecule type" value="Genomic_DNA"/>
</dbReference>
<protein>
    <submittedName>
        <fullName evidence="2">Uncharacterized protein</fullName>
    </submittedName>
</protein>